<evidence type="ECO:0008006" key="4">
    <source>
        <dbReference type="Google" id="ProtNLM"/>
    </source>
</evidence>
<dbReference type="RefSeq" id="WP_273840980.1">
    <property type="nucleotide sequence ID" value="NZ_JAQQWT010000003.1"/>
</dbReference>
<keyword evidence="1" id="KW-1133">Transmembrane helix</keyword>
<dbReference type="EMBL" id="JBHLTR010000004">
    <property type="protein sequence ID" value="MFC0558342.1"/>
    <property type="molecule type" value="Genomic_DNA"/>
</dbReference>
<evidence type="ECO:0000256" key="1">
    <source>
        <dbReference type="SAM" id="Phobius"/>
    </source>
</evidence>
<accession>A0ABV6NC48</accession>
<reference evidence="2 3" key="1">
    <citation type="submission" date="2024-09" db="EMBL/GenBank/DDBJ databases">
        <authorList>
            <person name="Sun Q."/>
            <person name="Mori K."/>
        </authorList>
    </citation>
    <scope>NUCLEOTIDE SEQUENCE [LARGE SCALE GENOMIC DNA]</scope>
    <source>
        <strain evidence="2 3">NCAIM B.02301</strain>
    </source>
</reference>
<keyword evidence="1" id="KW-0812">Transmembrane</keyword>
<feature type="transmembrane region" description="Helical" evidence="1">
    <location>
        <begin position="128"/>
        <end position="145"/>
    </location>
</feature>
<sequence length="157" mass="17990">MGMIVLLLALFLIIGMVALLSLGAKRASTMLNDEEREGMIKQVYQYAVAFITLIMVIGGGVFAFMSIADYISPNTYMESFEDYKSMREYKSENDNATKVYSEEELLAQYESMAQQQIDNQRQSALNSFIKSLGWIIIPLPIFIFFQRRINQGRKQIN</sequence>
<name>A0ABV6NC48_9BACI</name>
<keyword evidence="3" id="KW-1185">Reference proteome</keyword>
<keyword evidence="1" id="KW-0472">Membrane</keyword>
<feature type="transmembrane region" description="Helical" evidence="1">
    <location>
        <begin position="6"/>
        <end position="24"/>
    </location>
</feature>
<gene>
    <name evidence="2" type="ORF">ACFFH4_04685</name>
</gene>
<evidence type="ECO:0000313" key="3">
    <source>
        <dbReference type="Proteomes" id="UP001589833"/>
    </source>
</evidence>
<evidence type="ECO:0000313" key="2">
    <source>
        <dbReference type="EMBL" id="MFC0558342.1"/>
    </source>
</evidence>
<dbReference type="Proteomes" id="UP001589833">
    <property type="component" value="Unassembled WGS sequence"/>
</dbReference>
<protein>
    <recommendedName>
        <fullName evidence="4">DUF4199 domain-containing protein</fullName>
    </recommendedName>
</protein>
<organism evidence="2 3">
    <name type="scientific">Halalkalibacter alkalisediminis</name>
    <dbReference type="NCBI Taxonomy" id="935616"/>
    <lineage>
        <taxon>Bacteria</taxon>
        <taxon>Bacillati</taxon>
        <taxon>Bacillota</taxon>
        <taxon>Bacilli</taxon>
        <taxon>Bacillales</taxon>
        <taxon>Bacillaceae</taxon>
        <taxon>Halalkalibacter</taxon>
    </lineage>
</organism>
<proteinExistence type="predicted"/>
<feature type="transmembrane region" description="Helical" evidence="1">
    <location>
        <begin position="44"/>
        <end position="68"/>
    </location>
</feature>
<comment type="caution">
    <text evidence="2">The sequence shown here is derived from an EMBL/GenBank/DDBJ whole genome shotgun (WGS) entry which is preliminary data.</text>
</comment>